<accession>A0A917VDF4</accession>
<feature type="transmembrane region" description="Helical" evidence="6">
    <location>
        <begin position="487"/>
        <end position="512"/>
    </location>
</feature>
<proteinExistence type="predicted"/>
<reference evidence="10" key="2">
    <citation type="submission" date="2020-09" db="EMBL/GenBank/DDBJ databases">
        <authorList>
            <person name="Sun Q."/>
            <person name="Zhou Y."/>
        </authorList>
    </citation>
    <scope>NUCLEOTIDE SEQUENCE</scope>
    <source>
        <strain evidence="10">CGMCC 4.7278</strain>
    </source>
</reference>
<evidence type="ECO:0000256" key="6">
    <source>
        <dbReference type="SAM" id="Phobius"/>
    </source>
</evidence>
<dbReference type="InterPro" id="IPR004477">
    <property type="entry name" value="ComEC_N"/>
</dbReference>
<keyword evidence="2" id="KW-1003">Cell membrane</keyword>
<feature type="domain" description="Metallo-beta-lactamase" evidence="7">
    <location>
        <begin position="566"/>
        <end position="757"/>
    </location>
</feature>
<feature type="transmembrane region" description="Helical" evidence="6">
    <location>
        <begin position="82"/>
        <end position="102"/>
    </location>
</feature>
<dbReference type="GO" id="GO:0005886">
    <property type="term" value="C:plasma membrane"/>
    <property type="evidence" value="ECO:0007669"/>
    <property type="project" value="UniProtKB-SubCell"/>
</dbReference>
<dbReference type="Gene3D" id="3.60.15.10">
    <property type="entry name" value="Ribonuclease Z/Hydroxyacylglutathione hydrolase-like"/>
    <property type="match status" value="1"/>
</dbReference>
<feature type="transmembrane region" description="Helical" evidence="6">
    <location>
        <begin position="28"/>
        <end position="45"/>
    </location>
</feature>
<evidence type="ECO:0000256" key="4">
    <source>
        <dbReference type="ARBA" id="ARBA00022989"/>
    </source>
</evidence>
<evidence type="ECO:0000259" key="8">
    <source>
        <dbReference type="Pfam" id="PF03772"/>
    </source>
</evidence>
<dbReference type="Pfam" id="PF00753">
    <property type="entry name" value="Lactamase_B"/>
    <property type="match status" value="1"/>
</dbReference>
<evidence type="ECO:0000256" key="3">
    <source>
        <dbReference type="ARBA" id="ARBA00022692"/>
    </source>
</evidence>
<feature type="domain" description="DUF4131" evidence="9">
    <location>
        <begin position="52"/>
        <end position="196"/>
    </location>
</feature>
<feature type="transmembrane region" description="Helical" evidence="6">
    <location>
        <begin position="519"/>
        <end position="535"/>
    </location>
</feature>
<gene>
    <name evidence="10" type="primary">comE</name>
    <name evidence="10" type="ORF">GCM10011591_40040</name>
</gene>
<feature type="domain" description="ComEC/Rec2-related protein" evidence="8">
    <location>
        <begin position="249"/>
        <end position="514"/>
    </location>
</feature>
<evidence type="ECO:0000313" key="10">
    <source>
        <dbReference type="EMBL" id="GGK63762.1"/>
    </source>
</evidence>
<evidence type="ECO:0000259" key="7">
    <source>
        <dbReference type="Pfam" id="PF00753"/>
    </source>
</evidence>
<feature type="transmembrane region" description="Helical" evidence="6">
    <location>
        <begin position="399"/>
        <end position="420"/>
    </location>
</feature>
<dbReference type="AlphaFoldDB" id="A0A917VDF4"/>
<dbReference type="RefSeq" id="WP_188830562.1">
    <property type="nucleotide sequence ID" value="NZ_BMMW01000004.1"/>
</dbReference>
<protein>
    <submittedName>
        <fullName evidence="10">Competence protein ComEC</fullName>
    </submittedName>
</protein>
<feature type="transmembrane region" description="Helical" evidence="6">
    <location>
        <begin position="301"/>
        <end position="317"/>
    </location>
</feature>
<feature type="transmembrane region" description="Helical" evidence="6">
    <location>
        <begin position="369"/>
        <end position="387"/>
    </location>
</feature>
<evidence type="ECO:0000256" key="5">
    <source>
        <dbReference type="ARBA" id="ARBA00023136"/>
    </source>
</evidence>
<dbReference type="Pfam" id="PF13567">
    <property type="entry name" value="DUF4131"/>
    <property type="match status" value="1"/>
</dbReference>
<dbReference type="PANTHER" id="PTHR30619:SF1">
    <property type="entry name" value="RECOMBINATION PROTEIN 2"/>
    <property type="match status" value="1"/>
</dbReference>
<dbReference type="InterPro" id="IPR052159">
    <property type="entry name" value="Competence_DNA_uptake"/>
</dbReference>
<dbReference type="EMBL" id="BMMW01000004">
    <property type="protein sequence ID" value="GGK63762.1"/>
    <property type="molecule type" value="Genomic_DNA"/>
</dbReference>
<sequence>MSEARTNNDAGASPAVEQSQPSVLDLRLVPAALGCWLATIAAVTLGPKVGVAIAVGAVLGAIALWVMLLWSMAHRRERWRVVAAAGIATMVVATGFSLAGAWRAHEVAHHPLRSAFGRTATVVAVISDDPKPMHTKGFGGQRRLIVRAELRSFSIGPGSGTEASGTIIVLAGDGPWARVSPGQTVRVRAEVAAPARADLTVAALHANGPPDLLGAPPWWQRAAGALRADLVAAASRSLPPDAAGLLPALVVGDTSALSDRVRDDFAIAGLQHLTVVSGANLSILLTALLALARLVALGPRWRASVAAIAVVLFIVVARPDPSVLRAAAMGSVTVLALLTGRRRQAIPALCGAVLGLLVVAPQLAVSAGFALSVLATAGLILLAPRWADWLRERGWWRGPAEVVAVASAAFVVTLPLTVALSGQVSLVAVLANALVAPTIGVITVVGAAGALVAWCWGDAAVWLLWCARLPMWWLLTVAEWSAGLPGAVVTVPGGAVGGFMATGVVVVLIAVLRWSRVRRLLAATALGICLVLIPVRCWHPGWPVDGWVLAMCDVGQGDGFALSVASGSAVVVDAGPDPRAIRRCLDRLDVERVPLLVLTHPHADHIDGLAGVLAGRTVDAIGTAPGELTTAATSFISTADQARASADGHVSAGSSGAHAVKEAATRARIPLLELHSGLEFTFGTTTVAVLAPGPRPPSSFPGDTANDRSIVLRAHTPAGTILLTGDIETPVQRELIATASIGAIDILKVPHHGSRTTTPEFLRATRPRLALISSGKDNTFGHPHPDVLSTLRSMGATIARTDNSGDILIFGNPRALRTITARRTAERVSRPP</sequence>
<reference evidence="10" key="1">
    <citation type="journal article" date="2014" name="Int. J. Syst. Evol. Microbiol.">
        <title>Complete genome sequence of Corynebacterium casei LMG S-19264T (=DSM 44701T), isolated from a smear-ripened cheese.</title>
        <authorList>
            <consortium name="US DOE Joint Genome Institute (JGI-PGF)"/>
            <person name="Walter F."/>
            <person name="Albersmeier A."/>
            <person name="Kalinowski J."/>
            <person name="Ruckert C."/>
        </authorList>
    </citation>
    <scope>NUCLEOTIDE SEQUENCE</scope>
    <source>
        <strain evidence="10">CGMCC 4.7278</strain>
    </source>
</reference>
<comment type="caution">
    <text evidence="10">The sequence shown here is derived from an EMBL/GenBank/DDBJ whole genome shotgun (WGS) entry which is preliminary data.</text>
</comment>
<keyword evidence="4 6" id="KW-1133">Transmembrane helix</keyword>
<dbReference type="InterPro" id="IPR025405">
    <property type="entry name" value="DUF4131"/>
</dbReference>
<organism evidence="10 11">
    <name type="scientific">Nocardia camponoti</name>
    <dbReference type="NCBI Taxonomy" id="1616106"/>
    <lineage>
        <taxon>Bacteria</taxon>
        <taxon>Bacillati</taxon>
        <taxon>Actinomycetota</taxon>
        <taxon>Actinomycetes</taxon>
        <taxon>Mycobacteriales</taxon>
        <taxon>Nocardiaceae</taxon>
        <taxon>Nocardia</taxon>
    </lineage>
</organism>
<keyword evidence="5 6" id="KW-0472">Membrane</keyword>
<dbReference type="InterPro" id="IPR035681">
    <property type="entry name" value="ComA-like_MBL"/>
</dbReference>
<keyword evidence="11" id="KW-1185">Reference proteome</keyword>
<name>A0A917VDF4_9NOCA</name>
<dbReference type="SUPFAM" id="SSF56281">
    <property type="entry name" value="Metallo-hydrolase/oxidoreductase"/>
    <property type="match status" value="1"/>
</dbReference>
<dbReference type="InterPro" id="IPR001279">
    <property type="entry name" value="Metallo-B-lactamas"/>
</dbReference>
<dbReference type="CDD" id="cd07731">
    <property type="entry name" value="ComA-like_MBL-fold"/>
    <property type="match status" value="1"/>
</dbReference>
<feature type="transmembrane region" description="Helical" evidence="6">
    <location>
        <begin position="426"/>
        <end position="452"/>
    </location>
</feature>
<evidence type="ECO:0000256" key="2">
    <source>
        <dbReference type="ARBA" id="ARBA00022475"/>
    </source>
</evidence>
<dbReference type="InterPro" id="IPR036866">
    <property type="entry name" value="RibonucZ/Hydroxyglut_hydro"/>
</dbReference>
<dbReference type="NCBIfam" id="TIGR00360">
    <property type="entry name" value="ComEC_N-term"/>
    <property type="match status" value="1"/>
</dbReference>
<evidence type="ECO:0000259" key="9">
    <source>
        <dbReference type="Pfam" id="PF13567"/>
    </source>
</evidence>
<dbReference type="Proteomes" id="UP000612956">
    <property type="component" value="Unassembled WGS sequence"/>
</dbReference>
<evidence type="ECO:0000256" key="1">
    <source>
        <dbReference type="ARBA" id="ARBA00004651"/>
    </source>
</evidence>
<evidence type="ECO:0000313" key="11">
    <source>
        <dbReference type="Proteomes" id="UP000612956"/>
    </source>
</evidence>
<feature type="transmembrane region" description="Helical" evidence="6">
    <location>
        <begin position="459"/>
        <end position="475"/>
    </location>
</feature>
<dbReference type="PANTHER" id="PTHR30619">
    <property type="entry name" value="DNA INTERNALIZATION/COMPETENCE PROTEIN COMEC/REC2"/>
    <property type="match status" value="1"/>
</dbReference>
<feature type="transmembrane region" description="Helical" evidence="6">
    <location>
        <begin position="265"/>
        <end position="289"/>
    </location>
</feature>
<feature type="transmembrane region" description="Helical" evidence="6">
    <location>
        <begin position="51"/>
        <end position="70"/>
    </location>
</feature>
<comment type="subcellular location">
    <subcellularLocation>
        <location evidence="1">Cell membrane</location>
        <topology evidence="1">Multi-pass membrane protein</topology>
    </subcellularLocation>
</comment>
<dbReference type="Pfam" id="PF03772">
    <property type="entry name" value="Competence"/>
    <property type="match status" value="1"/>
</dbReference>
<keyword evidence="3 6" id="KW-0812">Transmembrane</keyword>